<feature type="transmembrane region" description="Helical" evidence="2">
    <location>
        <begin position="51"/>
        <end position="75"/>
    </location>
</feature>
<sequence length="135" mass="16203">MSDKNQKNPDRDIKQIPQKIRSQRDHAGAQLNQDFKKMSYSRMLFSGLGNLVLLVICFWIHWSLGAIFLVFWLFVMPYLDLKRLRKHEAENPPILPKSEDFDDSSLFEDASKEEKEEDDQWKSWDDWDEWKKPKE</sequence>
<dbReference type="AlphaFoldDB" id="A0A9D1Q6H0"/>
<name>A0A9D1Q6H0_9GAMM</name>
<feature type="region of interest" description="Disordered" evidence="1">
    <location>
        <begin position="92"/>
        <end position="135"/>
    </location>
</feature>
<dbReference type="Proteomes" id="UP000823934">
    <property type="component" value="Unassembled WGS sequence"/>
</dbReference>
<dbReference type="EMBL" id="DXHP01000145">
    <property type="protein sequence ID" value="HIW06984.1"/>
    <property type="molecule type" value="Genomic_DNA"/>
</dbReference>
<reference evidence="3" key="2">
    <citation type="submission" date="2021-04" db="EMBL/GenBank/DDBJ databases">
        <authorList>
            <person name="Gilroy R."/>
        </authorList>
    </citation>
    <scope>NUCLEOTIDE SEQUENCE</scope>
    <source>
        <strain evidence="3">CHK160-9182</strain>
    </source>
</reference>
<feature type="region of interest" description="Disordered" evidence="1">
    <location>
        <begin position="1"/>
        <end position="26"/>
    </location>
</feature>
<keyword evidence="2" id="KW-0472">Membrane</keyword>
<reference evidence="3" key="1">
    <citation type="journal article" date="2021" name="PeerJ">
        <title>Extensive microbial diversity within the chicken gut microbiome revealed by metagenomics and culture.</title>
        <authorList>
            <person name="Gilroy R."/>
            <person name="Ravi A."/>
            <person name="Getino M."/>
            <person name="Pursley I."/>
            <person name="Horton D.L."/>
            <person name="Alikhan N.F."/>
            <person name="Baker D."/>
            <person name="Gharbi K."/>
            <person name="Hall N."/>
            <person name="Watson M."/>
            <person name="Adriaenssens E.M."/>
            <person name="Foster-Nyarko E."/>
            <person name="Jarju S."/>
            <person name="Secka A."/>
            <person name="Antonio M."/>
            <person name="Oren A."/>
            <person name="Chaudhuri R.R."/>
            <person name="La Ragione R."/>
            <person name="Hildebrand F."/>
            <person name="Pallen M.J."/>
        </authorList>
    </citation>
    <scope>NUCLEOTIDE SEQUENCE</scope>
    <source>
        <strain evidence="3">CHK160-9182</strain>
    </source>
</reference>
<feature type="compositionally biased region" description="Basic and acidic residues" evidence="1">
    <location>
        <begin position="1"/>
        <end position="14"/>
    </location>
</feature>
<proteinExistence type="predicted"/>
<evidence type="ECO:0000313" key="4">
    <source>
        <dbReference type="Proteomes" id="UP000823934"/>
    </source>
</evidence>
<evidence type="ECO:0000313" key="3">
    <source>
        <dbReference type="EMBL" id="HIW06984.1"/>
    </source>
</evidence>
<keyword evidence="2" id="KW-1133">Transmembrane helix</keyword>
<comment type="caution">
    <text evidence="3">The sequence shown here is derived from an EMBL/GenBank/DDBJ whole genome shotgun (WGS) entry which is preliminary data.</text>
</comment>
<organism evidence="3 4">
    <name type="scientific">Candidatus Ignatzschineria merdigallinarum</name>
    <dbReference type="NCBI Taxonomy" id="2838621"/>
    <lineage>
        <taxon>Bacteria</taxon>
        <taxon>Pseudomonadati</taxon>
        <taxon>Pseudomonadota</taxon>
        <taxon>Gammaproteobacteria</taxon>
        <taxon>Cardiobacteriales</taxon>
        <taxon>Ignatzschineriaceae</taxon>
        <taxon>Ignatzschineria</taxon>
    </lineage>
</organism>
<evidence type="ECO:0000256" key="2">
    <source>
        <dbReference type="SAM" id="Phobius"/>
    </source>
</evidence>
<protein>
    <recommendedName>
        <fullName evidence="5">2TM domain-containing protein</fullName>
    </recommendedName>
</protein>
<gene>
    <name evidence="3" type="ORF">H9889_06625</name>
</gene>
<accession>A0A9D1Q6H0</accession>
<feature type="compositionally biased region" description="Basic and acidic residues" evidence="1">
    <location>
        <begin position="109"/>
        <end position="135"/>
    </location>
</feature>
<evidence type="ECO:0008006" key="5">
    <source>
        <dbReference type="Google" id="ProtNLM"/>
    </source>
</evidence>
<keyword evidence="2" id="KW-0812">Transmembrane</keyword>
<evidence type="ECO:0000256" key="1">
    <source>
        <dbReference type="SAM" id="MobiDB-lite"/>
    </source>
</evidence>